<proteinExistence type="predicted"/>
<dbReference type="EMBL" id="FOAJ01000003">
    <property type="protein sequence ID" value="SEK82183.1"/>
    <property type="molecule type" value="Genomic_DNA"/>
</dbReference>
<dbReference type="AlphaFoldDB" id="A0A1H7K5N2"/>
<dbReference type="OrthoDB" id="9025276at2"/>
<gene>
    <name evidence="1" type="ORF">SAMN05192542_103606</name>
</gene>
<dbReference type="RefSeq" id="WP_090544923.1">
    <property type="nucleotide sequence ID" value="NZ_FNSR01000001.1"/>
</dbReference>
<evidence type="ECO:0000313" key="2">
    <source>
        <dbReference type="Proteomes" id="UP000199120"/>
    </source>
</evidence>
<accession>A0A1H7K5N2</accession>
<keyword evidence="2" id="KW-1185">Reference proteome</keyword>
<protein>
    <recommendedName>
        <fullName evidence="3">Transcriptional regulator</fullName>
    </recommendedName>
</protein>
<reference evidence="2" key="1">
    <citation type="submission" date="2016-10" db="EMBL/GenBank/DDBJ databases">
        <authorList>
            <person name="Varghese N."/>
            <person name="Submissions S."/>
        </authorList>
    </citation>
    <scope>NUCLEOTIDE SEQUENCE [LARGE SCALE GENOMIC DNA]</scope>
    <source>
        <strain evidence="2">LMG 26416</strain>
    </source>
</reference>
<name>A0A1H7K5N2_9BURK</name>
<organism evidence="1 2">
    <name type="scientific">Paraburkholderia caballeronis</name>
    <dbReference type="NCBI Taxonomy" id="416943"/>
    <lineage>
        <taxon>Bacteria</taxon>
        <taxon>Pseudomonadati</taxon>
        <taxon>Pseudomonadota</taxon>
        <taxon>Betaproteobacteria</taxon>
        <taxon>Burkholderiales</taxon>
        <taxon>Burkholderiaceae</taxon>
        <taxon>Paraburkholderia</taxon>
    </lineage>
</organism>
<evidence type="ECO:0008006" key="3">
    <source>
        <dbReference type="Google" id="ProtNLM"/>
    </source>
</evidence>
<evidence type="ECO:0000313" key="1">
    <source>
        <dbReference type="EMBL" id="SEK82183.1"/>
    </source>
</evidence>
<sequence length="74" mass="8499">MQIISNTQYRGYAVRPSAHCLPDGSFSSNLTLRRSDVRTGPTHYEFYSLGYFDSEADALGYSDRWARDWIDTRG</sequence>
<dbReference type="Proteomes" id="UP000199120">
    <property type="component" value="Unassembled WGS sequence"/>
</dbReference>